<proteinExistence type="predicted"/>
<feature type="transmembrane region" description="Helical" evidence="6">
    <location>
        <begin position="110"/>
        <end position="127"/>
    </location>
</feature>
<feature type="transmembrane region" description="Helical" evidence="6">
    <location>
        <begin position="136"/>
        <end position="154"/>
    </location>
</feature>
<evidence type="ECO:0000313" key="9">
    <source>
        <dbReference type="Proteomes" id="UP001056756"/>
    </source>
</evidence>
<dbReference type="KEGG" id="plig:NAG76_02960"/>
<evidence type="ECO:0000256" key="1">
    <source>
        <dbReference type="ARBA" id="ARBA00004651"/>
    </source>
</evidence>
<evidence type="ECO:0000256" key="4">
    <source>
        <dbReference type="ARBA" id="ARBA00022989"/>
    </source>
</evidence>
<dbReference type="GO" id="GO:0005886">
    <property type="term" value="C:plasma membrane"/>
    <property type="evidence" value="ECO:0007669"/>
    <property type="project" value="UniProtKB-SubCell"/>
</dbReference>
<feature type="transmembrane region" description="Helical" evidence="6">
    <location>
        <begin position="280"/>
        <end position="303"/>
    </location>
</feature>
<reference evidence="8" key="1">
    <citation type="submission" date="2022-05" db="EMBL/GenBank/DDBJ databases">
        <title>Novel bacterial taxa in a minimal lignocellulolytic consortium and its capacity to transform plastics disclosed by genome-resolved metagenomics.</title>
        <authorList>
            <person name="Rodriguez C.A.D."/>
            <person name="Diaz-Garcia L."/>
            <person name="Herrera K."/>
            <person name="Tarazona N.A."/>
            <person name="Sproer C."/>
            <person name="Overmann J."/>
            <person name="Jimenez D.J."/>
        </authorList>
    </citation>
    <scope>NUCLEOTIDE SEQUENCE</scope>
    <source>
        <strain evidence="8">MAG5</strain>
    </source>
</reference>
<dbReference type="AlphaFoldDB" id="A0A9J6ZGH9"/>
<feature type="domain" description="PhoU" evidence="7">
    <location>
        <begin position="346"/>
        <end position="431"/>
    </location>
</feature>
<keyword evidence="5 6" id="KW-0472">Membrane</keyword>
<dbReference type="GO" id="GO:0044341">
    <property type="term" value="P:sodium-dependent phosphate transport"/>
    <property type="evidence" value="ECO:0007669"/>
    <property type="project" value="InterPro"/>
</dbReference>
<dbReference type="Pfam" id="PF01895">
    <property type="entry name" value="PhoU"/>
    <property type="match status" value="2"/>
</dbReference>
<protein>
    <submittedName>
        <fullName evidence="8">Na/Pi cotransporter family protein</fullName>
    </submittedName>
</protein>
<feature type="transmembrane region" description="Helical" evidence="6">
    <location>
        <begin position="213"/>
        <end position="236"/>
    </location>
</feature>
<dbReference type="SUPFAM" id="SSF109755">
    <property type="entry name" value="PhoU-like"/>
    <property type="match status" value="1"/>
</dbReference>
<dbReference type="GO" id="GO:0005436">
    <property type="term" value="F:sodium:phosphate symporter activity"/>
    <property type="evidence" value="ECO:0007669"/>
    <property type="project" value="InterPro"/>
</dbReference>
<keyword evidence="2" id="KW-1003">Cell membrane</keyword>
<evidence type="ECO:0000256" key="2">
    <source>
        <dbReference type="ARBA" id="ARBA00022475"/>
    </source>
</evidence>
<dbReference type="Proteomes" id="UP001056756">
    <property type="component" value="Chromosome"/>
</dbReference>
<organism evidence="8 9">
    <name type="scientific">Candidatus Pristimantibacillus lignocellulolyticus</name>
    <dbReference type="NCBI Taxonomy" id="2994561"/>
    <lineage>
        <taxon>Bacteria</taxon>
        <taxon>Bacillati</taxon>
        <taxon>Bacillota</taxon>
        <taxon>Bacilli</taxon>
        <taxon>Bacillales</taxon>
        <taxon>Paenibacillaceae</taxon>
        <taxon>Candidatus Pristimantibacillus</taxon>
    </lineage>
</organism>
<feature type="domain" description="PhoU" evidence="7">
    <location>
        <begin position="451"/>
        <end position="535"/>
    </location>
</feature>
<gene>
    <name evidence="8" type="ORF">NAG76_02960</name>
</gene>
<feature type="transmembrane region" description="Helical" evidence="6">
    <location>
        <begin position="7"/>
        <end position="25"/>
    </location>
</feature>
<evidence type="ECO:0000256" key="3">
    <source>
        <dbReference type="ARBA" id="ARBA00022692"/>
    </source>
</evidence>
<evidence type="ECO:0000259" key="7">
    <source>
        <dbReference type="Pfam" id="PF01895"/>
    </source>
</evidence>
<comment type="subcellular location">
    <subcellularLocation>
        <location evidence="1">Cell membrane</location>
        <topology evidence="1">Multi-pass membrane protein</topology>
    </subcellularLocation>
</comment>
<evidence type="ECO:0000256" key="6">
    <source>
        <dbReference type="SAM" id="Phobius"/>
    </source>
</evidence>
<feature type="transmembrane region" description="Helical" evidence="6">
    <location>
        <begin position="45"/>
        <end position="73"/>
    </location>
</feature>
<dbReference type="InterPro" id="IPR026022">
    <property type="entry name" value="PhoU_dom"/>
</dbReference>
<dbReference type="InterPro" id="IPR038078">
    <property type="entry name" value="PhoU-like_sf"/>
</dbReference>
<evidence type="ECO:0000313" key="8">
    <source>
        <dbReference type="EMBL" id="URN95237.1"/>
    </source>
</evidence>
<dbReference type="InterPro" id="IPR003841">
    <property type="entry name" value="Na/Pi_transpt"/>
</dbReference>
<feature type="transmembrane region" description="Helical" evidence="6">
    <location>
        <begin position="242"/>
        <end position="259"/>
    </location>
</feature>
<sequence>MSIQDTIFHIVGGIAIFLFGIKYLSDGLQKTAGDNIRHWLATYTFHPLLGVLVGILITILFQSSTGAIILIIGLMNANILSLRQAISVLIGANIGTTVTIFMVGIDIENYALPIITVGVILLLFVHYKRLQYIGQVVFGFGALFLGLSITRNGLQFLSLSHYTNEFMLNLSDIPLFGIIMGIVLTLLFTSSNAAIGVLQTIANEGLVQLDGAILILLGSNIGSAVIACIAVIGATIKAKRVVFLHVIYYVCGTTIFLLLQQPIYSIIEWLGKVLQIKMQLATAHGIFQLITGIIFIIFTPLLLKLANSVIQTQHTTAEVIFGAQYLDKRLLATPSVALGQAQYEVIRMGTIARETLLHASHYFFEQDSRSANLALKKETLVNELDHQITDYMVRIHQHGLTAQESEKATGLLHIVNDIERIGDHADNVVELADYCIRNRLQFSKEALEQLHTMFDAAEWIISRVIYALEQNDRSAAADVLGREADLDRMELEFRTGHFKRLHDNRCRGNAGAIFLDVLSNLERIGDHSKNIAEYVLK</sequence>
<evidence type="ECO:0000256" key="5">
    <source>
        <dbReference type="ARBA" id="ARBA00023136"/>
    </source>
</evidence>
<dbReference type="PANTHER" id="PTHR10010">
    <property type="entry name" value="SOLUTE CARRIER FAMILY 34 SODIUM PHOSPHATE , MEMBER 2-RELATED"/>
    <property type="match status" value="1"/>
</dbReference>
<dbReference type="Pfam" id="PF02690">
    <property type="entry name" value="Na_Pi_cotrans"/>
    <property type="match status" value="1"/>
</dbReference>
<feature type="transmembrane region" description="Helical" evidence="6">
    <location>
        <begin position="174"/>
        <end position="201"/>
    </location>
</feature>
<dbReference type="PANTHER" id="PTHR10010:SF46">
    <property type="entry name" value="SODIUM-DEPENDENT PHOSPHATE TRANSPORT PROTEIN 2B"/>
    <property type="match status" value="1"/>
</dbReference>
<feature type="transmembrane region" description="Helical" evidence="6">
    <location>
        <begin position="85"/>
        <end position="104"/>
    </location>
</feature>
<keyword evidence="4 6" id="KW-1133">Transmembrane helix</keyword>
<name>A0A9J6ZGH9_9BACL</name>
<dbReference type="NCBIfam" id="NF037997">
    <property type="entry name" value="Na_Pi_symport"/>
    <property type="match status" value="1"/>
</dbReference>
<keyword evidence="3 6" id="KW-0812">Transmembrane</keyword>
<dbReference type="Gene3D" id="1.20.58.220">
    <property type="entry name" value="Phosphate transport system protein phou homolog 2, domain 2"/>
    <property type="match status" value="1"/>
</dbReference>
<accession>A0A9J6ZGH9</accession>
<dbReference type="EMBL" id="CP097899">
    <property type="protein sequence ID" value="URN95237.1"/>
    <property type="molecule type" value="Genomic_DNA"/>
</dbReference>